<comment type="caution">
    <text evidence="1">The sequence shown here is derived from an EMBL/GenBank/DDBJ whole genome shotgun (WGS) entry which is preliminary data.</text>
</comment>
<sequence>MCSHIALPLRSSPSSNQCNDRWHLHLTWLQEGLSLLRRHQGLSTLEDSNLPHSPRRT</sequence>
<keyword evidence="2" id="KW-1185">Reference proteome</keyword>
<dbReference type="AlphaFoldDB" id="A0A7J7MG34"/>
<name>A0A7J7MG34_9MAGN</name>
<dbReference type="Proteomes" id="UP000541444">
    <property type="component" value="Unassembled WGS sequence"/>
</dbReference>
<evidence type="ECO:0000313" key="1">
    <source>
        <dbReference type="EMBL" id="KAF6153846.1"/>
    </source>
</evidence>
<gene>
    <name evidence="1" type="ORF">GIB67_001079</name>
</gene>
<accession>A0A7J7MG34</accession>
<protein>
    <submittedName>
        <fullName evidence="1">Uncharacterized protein</fullName>
    </submittedName>
</protein>
<organism evidence="1 2">
    <name type="scientific">Kingdonia uniflora</name>
    <dbReference type="NCBI Taxonomy" id="39325"/>
    <lineage>
        <taxon>Eukaryota</taxon>
        <taxon>Viridiplantae</taxon>
        <taxon>Streptophyta</taxon>
        <taxon>Embryophyta</taxon>
        <taxon>Tracheophyta</taxon>
        <taxon>Spermatophyta</taxon>
        <taxon>Magnoliopsida</taxon>
        <taxon>Ranunculales</taxon>
        <taxon>Circaeasteraceae</taxon>
        <taxon>Kingdonia</taxon>
    </lineage>
</organism>
<proteinExistence type="predicted"/>
<dbReference type="EMBL" id="JACGCM010001557">
    <property type="protein sequence ID" value="KAF6153846.1"/>
    <property type="molecule type" value="Genomic_DNA"/>
</dbReference>
<evidence type="ECO:0000313" key="2">
    <source>
        <dbReference type="Proteomes" id="UP000541444"/>
    </source>
</evidence>
<reference evidence="1 2" key="1">
    <citation type="journal article" date="2020" name="IScience">
        <title>Genome Sequencing of the Endangered Kingdonia uniflora (Circaeasteraceae, Ranunculales) Reveals Potential Mechanisms of Evolutionary Specialization.</title>
        <authorList>
            <person name="Sun Y."/>
            <person name="Deng T."/>
            <person name="Zhang A."/>
            <person name="Moore M.J."/>
            <person name="Landis J.B."/>
            <person name="Lin N."/>
            <person name="Zhang H."/>
            <person name="Zhang X."/>
            <person name="Huang J."/>
            <person name="Zhang X."/>
            <person name="Sun H."/>
            <person name="Wang H."/>
        </authorList>
    </citation>
    <scope>NUCLEOTIDE SEQUENCE [LARGE SCALE GENOMIC DNA]</scope>
    <source>
        <strain evidence="1">TB1705</strain>
        <tissue evidence="1">Leaf</tissue>
    </source>
</reference>